<keyword evidence="3" id="KW-1185">Reference proteome</keyword>
<organism evidence="2 3">
    <name type="scientific">Leishmania martiniquensis</name>
    <dbReference type="NCBI Taxonomy" id="1580590"/>
    <lineage>
        <taxon>Eukaryota</taxon>
        <taxon>Discoba</taxon>
        <taxon>Euglenozoa</taxon>
        <taxon>Kinetoplastea</taxon>
        <taxon>Metakinetoplastina</taxon>
        <taxon>Trypanosomatida</taxon>
        <taxon>Trypanosomatidae</taxon>
        <taxon>Leishmaniinae</taxon>
        <taxon>Leishmania</taxon>
    </lineage>
</organism>
<dbReference type="EMBL" id="JAFEUZ010000032">
    <property type="protein sequence ID" value="KAG5470741.1"/>
    <property type="molecule type" value="Genomic_DNA"/>
</dbReference>
<feature type="region of interest" description="Disordered" evidence="1">
    <location>
        <begin position="270"/>
        <end position="302"/>
    </location>
</feature>
<dbReference type="GeneID" id="92512097"/>
<protein>
    <submittedName>
        <fullName evidence="2">Uncharacterized protein</fullName>
    </submittedName>
</protein>
<evidence type="ECO:0000313" key="3">
    <source>
        <dbReference type="Proteomes" id="UP000673552"/>
    </source>
</evidence>
<name>A0A836H4I0_9TRYP</name>
<evidence type="ECO:0000313" key="2">
    <source>
        <dbReference type="EMBL" id="KAG5470741.1"/>
    </source>
</evidence>
<dbReference type="AlphaFoldDB" id="A0A836H4I0"/>
<comment type="caution">
    <text evidence="2">The sequence shown here is derived from an EMBL/GenBank/DDBJ whole genome shotgun (WGS) entry which is preliminary data.</text>
</comment>
<dbReference type="OrthoDB" id="266456at2759"/>
<feature type="compositionally biased region" description="Polar residues" evidence="1">
    <location>
        <begin position="36"/>
        <end position="50"/>
    </location>
</feature>
<dbReference type="RefSeq" id="XP_067176134.1">
    <property type="nucleotide sequence ID" value="XM_067319585.1"/>
</dbReference>
<gene>
    <name evidence="2" type="ORF">LSCM1_01990</name>
</gene>
<dbReference type="Proteomes" id="UP000673552">
    <property type="component" value="Chromosome 32"/>
</dbReference>
<accession>A0A836H4I0</accession>
<proteinExistence type="predicted"/>
<dbReference type="KEGG" id="lmat:92512097"/>
<feature type="compositionally biased region" description="Basic and acidic residues" evidence="1">
    <location>
        <begin position="274"/>
        <end position="283"/>
    </location>
</feature>
<sequence length="779" mass="81676">MNELISTVSAMPVGTYALMADFKRNSGFDMVESADTQTQGKSDAANTHVTSAEDSRSSSTARIDSLEIATAPGTPRSSLKAVPQQASVQEALEDCMESVLIAASEYERSDEMTEEILPLMDKEGTVHLPALADLFCLEHLFAGYTCSERVNAVLMATRTSSKLVLRDDLPVPSSHGCLLSEAEAEAAKLRVGLRSSADGDAPTLKCQQHASAGEPSVCLRAPCQLQVTTAPQKLQEVQLSSCSPCLLPAAFPSPVASDSADALCQAKLPPTDARASRQDDAHGPSRALPVAPAPPAPVAEGPGSFAVPAQRIALMRPRAIASDLFPPEYRDCAADRQATVGVPAQQACVPMPKPPLAIDIVMMVTADRVDGATLSSIAKEVTSASAASLVSLIPVAPTISATANMTTASMPDFNLSATSFPAETVSSTADIIPIVSHWRPTSYAPRHLQLALSGAPTTGCIDASEGMTNDLLNMTWACGTRSLCAGSSCGENYGAVGARQKGSPITPPVPLGEHLQTLSSKEEVLPGAGAPKDLTADKPQTAFAIDFSERADALPTTGPGRSHPLMACTAKESFSSSSFDGSRSIRTPALRFQPSPCLSSQSRRHRHDPYGQTGFALCSENCSAFSSLTNMPSRVFAFSVSSNLSYTAQKVCSFRFEDPLIKASAQVRERRLVLGADTNGATSPERESVSLSIANLDTASASSDNAAEVSYGPLPCDQLVDTATAAPTAAGPMTFIRSIDEDPPAATVAPKSFVEALLLNLKRTRPPVHDIAKPAHGIQ</sequence>
<feature type="region of interest" description="Disordered" evidence="1">
    <location>
        <begin position="36"/>
        <end position="61"/>
    </location>
</feature>
<reference evidence="2 3" key="1">
    <citation type="submission" date="2021-03" db="EMBL/GenBank/DDBJ databases">
        <title>Leishmania (Mundinia) martiniquensis Genome sequencing and assembly.</title>
        <authorList>
            <person name="Almutairi H."/>
            <person name="Gatherer D."/>
        </authorList>
    </citation>
    <scope>NUCLEOTIDE SEQUENCE [LARGE SCALE GENOMIC DNA]</scope>
    <source>
        <strain evidence="2">LSCM1</strain>
    </source>
</reference>
<evidence type="ECO:0000256" key="1">
    <source>
        <dbReference type="SAM" id="MobiDB-lite"/>
    </source>
</evidence>